<comment type="caution">
    <text evidence="2">The sequence shown here is derived from an EMBL/GenBank/DDBJ whole genome shotgun (WGS) entry which is preliminary data.</text>
</comment>
<accession>A0ABW1W726</accession>
<keyword evidence="1" id="KW-0472">Membrane</keyword>
<keyword evidence="3" id="KW-1185">Reference proteome</keyword>
<dbReference type="Proteomes" id="UP001596264">
    <property type="component" value="Unassembled WGS sequence"/>
</dbReference>
<dbReference type="EMBL" id="JBHSTZ010000008">
    <property type="protein sequence ID" value="MFC6380498.1"/>
    <property type="molecule type" value="Genomic_DNA"/>
</dbReference>
<protein>
    <submittedName>
        <fullName evidence="2">Pilus assembly protein PilX</fullName>
    </submittedName>
</protein>
<reference evidence="3" key="1">
    <citation type="journal article" date="2019" name="Int. J. Syst. Evol. Microbiol.">
        <title>The Global Catalogue of Microorganisms (GCM) 10K type strain sequencing project: providing services to taxonomists for standard genome sequencing and annotation.</title>
        <authorList>
            <consortium name="The Broad Institute Genomics Platform"/>
            <consortium name="The Broad Institute Genome Sequencing Center for Infectious Disease"/>
            <person name="Wu L."/>
            <person name="Ma J."/>
        </authorList>
    </citation>
    <scope>NUCLEOTIDE SEQUENCE [LARGE SCALE GENOMIC DNA]</scope>
    <source>
        <strain evidence="3">CCM 2050</strain>
    </source>
</reference>
<keyword evidence="1" id="KW-0812">Transmembrane</keyword>
<gene>
    <name evidence="2" type="ORF">ACFP58_03270</name>
</gene>
<evidence type="ECO:0000313" key="2">
    <source>
        <dbReference type="EMBL" id="MFC6380498.1"/>
    </source>
</evidence>
<sequence length="286" mass="30510">MSTKKYNSYPKTMTQNSQQGVVLIVVLLFLVLIIFAGVIAVKRSTTDLRLATSDQINTLLLQSADNANQNIEQSINGSSDSTIYNAMLSSTGPFGHFILTPNNRNDEYVFCFRPRGQFFNINKTTISTPGADGLGTGNVLGNNNGYCNPATAADYVSKRNASMTQVSVSLSPNTAATELFSGYTKGQDISEVSSQAFVFDINSTSILPAYSGASGKAADCLKQTSRYATVTDKEKTIAGCMAKEGVPSTVLYEKADVENLSQRTKCVNFGTGSGKSGDLLCSLIAN</sequence>
<dbReference type="RefSeq" id="WP_201563599.1">
    <property type="nucleotide sequence ID" value="NZ_CAJGZK010000015.1"/>
</dbReference>
<feature type="transmembrane region" description="Helical" evidence="1">
    <location>
        <begin position="20"/>
        <end position="41"/>
    </location>
</feature>
<evidence type="ECO:0000313" key="3">
    <source>
        <dbReference type="Proteomes" id="UP001596264"/>
    </source>
</evidence>
<evidence type="ECO:0000256" key="1">
    <source>
        <dbReference type="SAM" id="Phobius"/>
    </source>
</evidence>
<name>A0ABW1W726_9GAMM</name>
<keyword evidence="1" id="KW-1133">Transmembrane helix</keyword>
<proteinExistence type="predicted"/>
<organism evidence="2 3">
    <name type="scientific">Psychrobacter glacincola</name>
    <dbReference type="NCBI Taxonomy" id="56810"/>
    <lineage>
        <taxon>Bacteria</taxon>
        <taxon>Pseudomonadati</taxon>
        <taxon>Pseudomonadota</taxon>
        <taxon>Gammaproteobacteria</taxon>
        <taxon>Moraxellales</taxon>
        <taxon>Moraxellaceae</taxon>
        <taxon>Psychrobacter</taxon>
    </lineage>
</organism>